<dbReference type="Pfam" id="PF04480">
    <property type="entry name" value="DUF559"/>
    <property type="match status" value="1"/>
</dbReference>
<evidence type="ECO:0000256" key="4">
    <source>
        <dbReference type="ARBA" id="ARBA00022801"/>
    </source>
</evidence>
<dbReference type="GO" id="GO:0016787">
    <property type="term" value="F:hydrolase activity"/>
    <property type="evidence" value="ECO:0007669"/>
    <property type="project" value="UniProtKB-KW"/>
</dbReference>
<gene>
    <name evidence="7" type="ORF">SAMN04515625_1340</name>
</gene>
<dbReference type="AlphaFoldDB" id="A0A1H2VC58"/>
<dbReference type="InterPro" id="IPR007569">
    <property type="entry name" value="DUF559"/>
</dbReference>
<dbReference type="PIRSF" id="PIRSF018267">
    <property type="entry name" value="VSR_endonuc"/>
    <property type="match status" value="1"/>
</dbReference>
<dbReference type="Pfam" id="PF03852">
    <property type="entry name" value="Vsr"/>
    <property type="match status" value="1"/>
</dbReference>
<evidence type="ECO:0000256" key="2">
    <source>
        <dbReference type="ARBA" id="ARBA00022759"/>
    </source>
</evidence>
<evidence type="ECO:0000259" key="6">
    <source>
        <dbReference type="Pfam" id="PF04480"/>
    </source>
</evidence>
<dbReference type="InterPro" id="IPR011335">
    <property type="entry name" value="Restrct_endonuc-II-like"/>
</dbReference>
<keyword evidence="3" id="KW-0227">DNA damage</keyword>
<name>A0A1H2VC58_9EURY</name>
<evidence type="ECO:0000256" key="3">
    <source>
        <dbReference type="ARBA" id="ARBA00022763"/>
    </source>
</evidence>
<dbReference type="CDD" id="cd00221">
    <property type="entry name" value="Vsr"/>
    <property type="match status" value="1"/>
</dbReference>
<dbReference type="InterPro" id="IPR004603">
    <property type="entry name" value="DNA_mismatch_endonuc_vsr"/>
</dbReference>
<dbReference type="Proteomes" id="UP000198669">
    <property type="component" value="Unassembled WGS sequence"/>
</dbReference>
<dbReference type="GO" id="GO:0004519">
    <property type="term" value="F:endonuclease activity"/>
    <property type="evidence" value="ECO:0007669"/>
    <property type="project" value="UniProtKB-KW"/>
</dbReference>
<protein>
    <submittedName>
        <fullName evidence="7">T/G mismatch-specific endonuclease</fullName>
    </submittedName>
</protein>
<dbReference type="RefSeq" id="WP_205781579.1">
    <property type="nucleotide sequence ID" value="NZ_CP017921.1"/>
</dbReference>
<dbReference type="EMBL" id="FNMU01000004">
    <property type="protein sequence ID" value="SDW65961.1"/>
    <property type="molecule type" value="Genomic_DNA"/>
</dbReference>
<proteinExistence type="predicted"/>
<keyword evidence="1" id="KW-0540">Nuclease</keyword>
<dbReference type="SUPFAM" id="SSF52980">
    <property type="entry name" value="Restriction endonuclease-like"/>
    <property type="match status" value="1"/>
</dbReference>
<organism evidence="7 8">
    <name type="scientific">Methanohalophilus halophilus</name>
    <dbReference type="NCBI Taxonomy" id="2177"/>
    <lineage>
        <taxon>Archaea</taxon>
        <taxon>Methanobacteriati</taxon>
        <taxon>Methanobacteriota</taxon>
        <taxon>Stenosarchaea group</taxon>
        <taxon>Methanomicrobia</taxon>
        <taxon>Methanosarcinales</taxon>
        <taxon>Methanosarcinaceae</taxon>
        <taxon>Methanohalophilus</taxon>
    </lineage>
</organism>
<evidence type="ECO:0000313" key="8">
    <source>
        <dbReference type="Proteomes" id="UP000198669"/>
    </source>
</evidence>
<evidence type="ECO:0000256" key="1">
    <source>
        <dbReference type="ARBA" id="ARBA00022722"/>
    </source>
</evidence>
<reference evidence="7 8" key="1">
    <citation type="submission" date="2016-10" db="EMBL/GenBank/DDBJ databases">
        <authorList>
            <person name="de Groot N.N."/>
        </authorList>
    </citation>
    <scope>NUCLEOTIDE SEQUENCE [LARGE SCALE GENOMIC DNA]</scope>
    <source>
        <strain evidence="7 8">Z-7982</strain>
    </source>
</reference>
<keyword evidence="2 7" id="KW-0255">Endonuclease</keyword>
<sequence>MNAANMVVVTMVDVHTKEQRSYNMSMVKSKDTKPELLLRKYIYSKGLRGYRVNLKFPGKPDIVFTKFRVAIFVDGCFWHKCPLCFSMPKSNIEFWEEKINKNVERDRKVNKELLDMGYQVIRFWEHEILKNLDECYLVILKALQKRGLNIQNRTAGGK</sequence>
<dbReference type="OrthoDB" id="4874at2157"/>
<keyword evidence="5" id="KW-0234">DNA repair</keyword>
<evidence type="ECO:0000256" key="5">
    <source>
        <dbReference type="ARBA" id="ARBA00023204"/>
    </source>
</evidence>
<evidence type="ECO:0000313" key="7">
    <source>
        <dbReference type="EMBL" id="SDW65961.1"/>
    </source>
</evidence>
<dbReference type="GO" id="GO:0006298">
    <property type="term" value="P:mismatch repair"/>
    <property type="evidence" value="ECO:0007669"/>
    <property type="project" value="InterPro"/>
</dbReference>
<accession>A0A1H2VC58</accession>
<dbReference type="Gene3D" id="3.40.960.10">
    <property type="entry name" value="VSR Endonuclease"/>
    <property type="match status" value="1"/>
</dbReference>
<dbReference type="NCBIfam" id="TIGR00632">
    <property type="entry name" value="vsr"/>
    <property type="match status" value="1"/>
</dbReference>
<feature type="domain" description="DUF559" evidence="6">
    <location>
        <begin position="99"/>
        <end position="144"/>
    </location>
</feature>
<dbReference type="GeneID" id="30583130"/>
<keyword evidence="4" id="KW-0378">Hydrolase</keyword>